<name>A0A022Q201_ERYGU</name>
<reference evidence="1 2" key="1">
    <citation type="journal article" date="2013" name="Proc. Natl. Acad. Sci. U.S.A.">
        <title>Fine-scale variation in meiotic recombination in Mimulus inferred from population shotgun sequencing.</title>
        <authorList>
            <person name="Hellsten U."/>
            <person name="Wright K.M."/>
            <person name="Jenkins J."/>
            <person name="Shu S."/>
            <person name="Yuan Y."/>
            <person name="Wessler S.R."/>
            <person name="Schmutz J."/>
            <person name="Willis J.H."/>
            <person name="Rokhsar D.S."/>
        </authorList>
    </citation>
    <scope>NUCLEOTIDE SEQUENCE [LARGE SCALE GENOMIC DNA]</scope>
    <source>
        <strain evidence="2">cv. DUN x IM62</strain>
    </source>
</reference>
<protein>
    <submittedName>
        <fullName evidence="1">Uncharacterized protein</fullName>
    </submittedName>
</protein>
<gene>
    <name evidence="1" type="ORF">MIMGU_mgv1a018653mg</name>
</gene>
<proteinExistence type="predicted"/>
<dbReference type="AlphaFoldDB" id="A0A022Q201"/>
<accession>A0A022Q201</accession>
<evidence type="ECO:0000313" key="2">
    <source>
        <dbReference type="Proteomes" id="UP000030748"/>
    </source>
</evidence>
<dbReference type="Proteomes" id="UP000030748">
    <property type="component" value="Unassembled WGS sequence"/>
</dbReference>
<dbReference type="EMBL" id="KI632197">
    <property type="protein sequence ID" value="EYU22652.1"/>
    <property type="molecule type" value="Genomic_DNA"/>
</dbReference>
<sequence>MSSQFNLSSSQISSFYCRPFPPTTGLLQSSPPPTTFLHQRQVLESPSPPPFIDNGGFSAHASFNNIFPARRTGSDYGSYFGEK</sequence>
<evidence type="ECO:0000313" key="1">
    <source>
        <dbReference type="EMBL" id="EYU22652.1"/>
    </source>
</evidence>
<keyword evidence="2" id="KW-1185">Reference proteome</keyword>
<organism evidence="1 2">
    <name type="scientific">Erythranthe guttata</name>
    <name type="common">Yellow monkey flower</name>
    <name type="synonym">Mimulus guttatus</name>
    <dbReference type="NCBI Taxonomy" id="4155"/>
    <lineage>
        <taxon>Eukaryota</taxon>
        <taxon>Viridiplantae</taxon>
        <taxon>Streptophyta</taxon>
        <taxon>Embryophyta</taxon>
        <taxon>Tracheophyta</taxon>
        <taxon>Spermatophyta</taxon>
        <taxon>Magnoliopsida</taxon>
        <taxon>eudicotyledons</taxon>
        <taxon>Gunneridae</taxon>
        <taxon>Pentapetalae</taxon>
        <taxon>asterids</taxon>
        <taxon>lamiids</taxon>
        <taxon>Lamiales</taxon>
        <taxon>Phrymaceae</taxon>
        <taxon>Erythranthe</taxon>
    </lineage>
</organism>